<proteinExistence type="predicted"/>
<dbReference type="PROSITE" id="PS51462">
    <property type="entry name" value="NUDIX"/>
    <property type="match status" value="1"/>
</dbReference>
<gene>
    <name evidence="2" type="ORF">EBO15_38155</name>
</gene>
<evidence type="ECO:0000313" key="3">
    <source>
        <dbReference type="Proteomes" id="UP000282674"/>
    </source>
</evidence>
<keyword evidence="3" id="KW-1185">Reference proteome</keyword>
<comment type="caution">
    <text evidence="2">The sequence shown here is derived from an EMBL/GenBank/DDBJ whole genome shotgun (WGS) entry which is preliminary data.</text>
</comment>
<dbReference type="InterPro" id="IPR000086">
    <property type="entry name" value="NUDIX_hydrolase_dom"/>
</dbReference>
<dbReference type="Proteomes" id="UP000282674">
    <property type="component" value="Unassembled WGS sequence"/>
</dbReference>
<evidence type="ECO:0000259" key="1">
    <source>
        <dbReference type="PROSITE" id="PS51462"/>
    </source>
</evidence>
<dbReference type="SUPFAM" id="SSF55811">
    <property type="entry name" value="Nudix"/>
    <property type="match status" value="1"/>
</dbReference>
<dbReference type="Pfam" id="PF00293">
    <property type="entry name" value="NUDIX"/>
    <property type="match status" value="1"/>
</dbReference>
<evidence type="ECO:0000313" key="2">
    <source>
        <dbReference type="EMBL" id="RMI36613.1"/>
    </source>
</evidence>
<accession>A0A3M2LJB7</accession>
<name>A0A3M2LJB7_9ACTN</name>
<dbReference type="InterPro" id="IPR015797">
    <property type="entry name" value="NUDIX_hydrolase-like_dom_sf"/>
</dbReference>
<feature type="domain" description="Nudix hydrolase" evidence="1">
    <location>
        <begin position="15"/>
        <end position="146"/>
    </location>
</feature>
<dbReference type="Gene3D" id="3.90.79.10">
    <property type="entry name" value="Nucleoside Triphosphate Pyrophosphohydrolase"/>
    <property type="match status" value="1"/>
</dbReference>
<dbReference type="CDD" id="cd02883">
    <property type="entry name" value="NUDIX_Hydrolase"/>
    <property type="match status" value="1"/>
</dbReference>
<dbReference type="GO" id="GO:0016787">
    <property type="term" value="F:hydrolase activity"/>
    <property type="evidence" value="ECO:0007669"/>
    <property type="project" value="UniProtKB-KW"/>
</dbReference>
<sequence>MIPADAAPDAPDRACDHTSVGVLISSPSGLLVFQRATPPAGIAPVAGHLDQHPDLEHAARAEVAEEVGLTVVQLRPLLNQWRPNHCRRPPTGPAVGHHWSLFQAEVSGTLAPCAREVRAPRWSSPDQLQRHALRTAAHAAGHLNRQQFQQRPGLEPVWCRFLRTLGLITLPSTVLDRIEEIL</sequence>
<dbReference type="EMBL" id="RFFG01000131">
    <property type="protein sequence ID" value="RMI36613.1"/>
    <property type="molecule type" value="Genomic_DNA"/>
</dbReference>
<reference evidence="2 3" key="1">
    <citation type="submission" date="2018-10" db="EMBL/GenBank/DDBJ databases">
        <title>Isolation from soil.</title>
        <authorList>
            <person name="Hu J."/>
        </authorList>
    </citation>
    <scope>NUCLEOTIDE SEQUENCE [LARGE SCALE GENOMIC DNA]</scope>
    <source>
        <strain evidence="2 3">NEAU-Ht49</strain>
    </source>
</reference>
<dbReference type="AlphaFoldDB" id="A0A3M2LJB7"/>
<dbReference type="OrthoDB" id="3673675at2"/>
<protein>
    <submittedName>
        <fullName evidence="2">NUDIX hydrolase</fullName>
    </submittedName>
</protein>
<keyword evidence="2" id="KW-0378">Hydrolase</keyword>
<organism evidence="2 3">
    <name type="scientific">Actinomadura harenae</name>
    <dbReference type="NCBI Taxonomy" id="2483351"/>
    <lineage>
        <taxon>Bacteria</taxon>
        <taxon>Bacillati</taxon>
        <taxon>Actinomycetota</taxon>
        <taxon>Actinomycetes</taxon>
        <taxon>Streptosporangiales</taxon>
        <taxon>Thermomonosporaceae</taxon>
        <taxon>Actinomadura</taxon>
    </lineage>
</organism>